<reference evidence="2 3" key="1">
    <citation type="journal article" date="2024" name="G3 (Bethesda)">
        <title>Genome assembly of Hibiscus sabdariffa L. provides insights into metabolisms of medicinal natural products.</title>
        <authorList>
            <person name="Kim T."/>
        </authorList>
    </citation>
    <scope>NUCLEOTIDE SEQUENCE [LARGE SCALE GENOMIC DNA]</scope>
    <source>
        <strain evidence="2">TK-2024</strain>
        <tissue evidence="2">Old leaves</tissue>
    </source>
</reference>
<dbReference type="Gene3D" id="3.30.420.10">
    <property type="entry name" value="Ribonuclease H-like superfamily/Ribonuclease H"/>
    <property type="match status" value="1"/>
</dbReference>
<dbReference type="InterPro" id="IPR036397">
    <property type="entry name" value="RNaseH_sf"/>
</dbReference>
<feature type="domain" description="RNase H type-1" evidence="1">
    <location>
        <begin position="53"/>
        <end position="175"/>
    </location>
</feature>
<dbReference type="InterPro" id="IPR012337">
    <property type="entry name" value="RNaseH-like_sf"/>
</dbReference>
<protein>
    <recommendedName>
        <fullName evidence="1">RNase H type-1 domain-containing protein</fullName>
    </recommendedName>
</protein>
<evidence type="ECO:0000259" key="1">
    <source>
        <dbReference type="Pfam" id="PF13456"/>
    </source>
</evidence>
<comment type="caution">
    <text evidence="2">The sequence shown here is derived from an EMBL/GenBank/DDBJ whole genome shotgun (WGS) entry which is preliminary data.</text>
</comment>
<evidence type="ECO:0000313" key="2">
    <source>
        <dbReference type="EMBL" id="KAK9029015.1"/>
    </source>
</evidence>
<dbReference type="EMBL" id="JBBPBN010000011">
    <property type="protein sequence ID" value="KAK9029015.1"/>
    <property type="molecule type" value="Genomic_DNA"/>
</dbReference>
<dbReference type="Proteomes" id="UP001396334">
    <property type="component" value="Unassembled WGS sequence"/>
</dbReference>
<proteinExistence type="predicted"/>
<keyword evidence="3" id="KW-1185">Reference proteome</keyword>
<name>A0ABR2SVF1_9ROSI</name>
<evidence type="ECO:0000313" key="3">
    <source>
        <dbReference type="Proteomes" id="UP001396334"/>
    </source>
</evidence>
<dbReference type="PANTHER" id="PTHR33033:SF121">
    <property type="entry name" value="POLYNUCLEOTIDYL TRANSFERASE, RIBONUCLEASE H-LIKE SUPERFAMILY PROTEIN"/>
    <property type="match status" value="1"/>
</dbReference>
<organism evidence="2 3">
    <name type="scientific">Hibiscus sabdariffa</name>
    <name type="common">roselle</name>
    <dbReference type="NCBI Taxonomy" id="183260"/>
    <lineage>
        <taxon>Eukaryota</taxon>
        <taxon>Viridiplantae</taxon>
        <taxon>Streptophyta</taxon>
        <taxon>Embryophyta</taxon>
        <taxon>Tracheophyta</taxon>
        <taxon>Spermatophyta</taxon>
        <taxon>Magnoliopsida</taxon>
        <taxon>eudicotyledons</taxon>
        <taxon>Gunneridae</taxon>
        <taxon>Pentapetalae</taxon>
        <taxon>rosids</taxon>
        <taxon>malvids</taxon>
        <taxon>Malvales</taxon>
        <taxon>Malvaceae</taxon>
        <taxon>Malvoideae</taxon>
        <taxon>Hibiscus</taxon>
    </lineage>
</organism>
<dbReference type="InterPro" id="IPR002156">
    <property type="entry name" value="RNaseH_domain"/>
</dbReference>
<dbReference type="Pfam" id="PF13456">
    <property type="entry name" value="RVT_3"/>
    <property type="match status" value="1"/>
</dbReference>
<sequence length="192" mass="21358">MEGWWCKAKWTFIINSADDILRSPFVLQFGKPKQIPTSRCVWECPSVGELKFNVDGVVAGAFGRAGIGGLLRNSNGKTLLMFSKSIGVIDVTSAEILALKEACVLFSQSRWVNFPSLVLETDCECLVEWFNRPVSTPSGYKKLVEECIESCVGCSWSIRAVPREANCTDDKLAKSSICKLTPLYWISNFDDQ</sequence>
<dbReference type="PANTHER" id="PTHR33033">
    <property type="entry name" value="POLYNUCLEOTIDYL TRANSFERASE, RIBONUCLEASE H-LIKE SUPERFAMILY PROTEIN-RELATED"/>
    <property type="match status" value="1"/>
</dbReference>
<dbReference type="SUPFAM" id="SSF53098">
    <property type="entry name" value="Ribonuclease H-like"/>
    <property type="match status" value="1"/>
</dbReference>
<accession>A0ABR2SVF1</accession>
<dbReference type="CDD" id="cd06222">
    <property type="entry name" value="RNase_H_like"/>
    <property type="match status" value="1"/>
</dbReference>
<gene>
    <name evidence="2" type="ORF">V6N11_026144</name>
</gene>
<dbReference type="InterPro" id="IPR044730">
    <property type="entry name" value="RNase_H-like_dom_plant"/>
</dbReference>